<comment type="caution">
    <text evidence="2">The sequence shown here is derived from an EMBL/GenBank/DDBJ whole genome shotgun (WGS) entry which is preliminary data.</text>
</comment>
<dbReference type="AlphaFoldDB" id="A0A2H6K7T5"/>
<dbReference type="GeneID" id="39872808"/>
<keyword evidence="2" id="KW-0346">Stress response</keyword>
<keyword evidence="3" id="KW-1185">Reference proteome</keyword>
<gene>
    <name evidence="2" type="ORF">BOVATA_005310</name>
</gene>
<organism evidence="2 3">
    <name type="scientific">Babesia ovata</name>
    <dbReference type="NCBI Taxonomy" id="189622"/>
    <lineage>
        <taxon>Eukaryota</taxon>
        <taxon>Sar</taxon>
        <taxon>Alveolata</taxon>
        <taxon>Apicomplexa</taxon>
        <taxon>Aconoidasida</taxon>
        <taxon>Piroplasmida</taxon>
        <taxon>Babesiidae</taxon>
        <taxon>Babesia</taxon>
    </lineage>
</organism>
<evidence type="ECO:0000256" key="1">
    <source>
        <dbReference type="SAM" id="MobiDB-lite"/>
    </source>
</evidence>
<reference evidence="2 3" key="1">
    <citation type="journal article" date="2017" name="BMC Genomics">
        <title>Whole-genome assembly of Babesia ovata and comparative genomics between closely related pathogens.</title>
        <authorList>
            <person name="Yamagishi J."/>
            <person name="Asada M."/>
            <person name="Hakimi H."/>
            <person name="Tanaka T.Q."/>
            <person name="Sugimoto C."/>
            <person name="Kawazu S."/>
        </authorList>
    </citation>
    <scope>NUCLEOTIDE SEQUENCE [LARGE SCALE GENOMIC DNA]</scope>
    <source>
        <strain evidence="2 3">Miyake</strain>
    </source>
</reference>
<accession>A0A2H6K7T5</accession>
<name>A0A2H6K7T5_9APIC</name>
<evidence type="ECO:0000313" key="2">
    <source>
        <dbReference type="EMBL" id="GBE59038.1"/>
    </source>
</evidence>
<feature type="region of interest" description="Disordered" evidence="1">
    <location>
        <begin position="1"/>
        <end position="23"/>
    </location>
</feature>
<proteinExistence type="predicted"/>
<dbReference type="VEuPathDB" id="PiroplasmaDB:BOVATA_005310"/>
<evidence type="ECO:0000313" key="3">
    <source>
        <dbReference type="Proteomes" id="UP000236319"/>
    </source>
</evidence>
<protein>
    <submittedName>
        <fullName evidence="2">Heat shock mitochondrial protein, putative</fullName>
    </submittedName>
</protein>
<dbReference type="Proteomes" id="UP000236319">
    <property type="component" value="Unassembled WGS sequence"/>
</dbReference>
<sequence>MPSRSDSDAAVADDAGTESSNLTLLWRPGAGASTSYSAVSCDCEPGRRGDTTIMLGDAFVNANVSAAVFSGGDVVDAFNPETSMDLVMSSLSSIRLRSSEKPNPVVLGPEVRA</sequence>
<dbReference type="EMBL" id="BDSA01000001">
    <property type="protein sequence ID" value="GBE59038.1"/>
    <property type="molecule type" value="Genomic_DNA"/>
</dbReference>
<dbReference type="RefSeq" id="XP_028865281.1">
    <property type="nucleotide sequence ID" value="XM_029009448.1"/>
</dbReference>